<evidence type="ECO:0000256" key="1">
    <source>
        <dbReference type="SAM" id="MobiDB-lite"/>
    </source>
</evidence>
<name>Q2LET2_9ACTN</name>
<dbReference type="EMBL" id="DQ322650">
    <property type="protein sequence ID" value="ABC67383.1"/>
    <property type="molecule type" value="Genomic_DNA"/>
</dbReference>
<feature type="compositionally biased region" description="Basic and acidic residues" evidence="1">
    <location>
        <begin position="20"/>
        <end position="29"/>
    </location>
</feature>
<reference evidence="2" key="1">
    <citation type="journal article" date="2006" name="Appl. Environ. Microbiol.">
        <title>Diversity of telomere palindromic sequences and replication genes among Streptomyces linear plasmids.</title>
        <authorList>
            <person name="Zhang R."/>
            <person name="Yang Y."/>
            <person name="Fang P."/>
            <person name="Jiang C."/>
            <person name="Xu L."/>
            <person name="Zhu Y."/>
            <person name="Shen M."/>
            <person name="Xia H."/>
            <person name="Zhao J."/>
            <person name="Chen T."/>
            <person name="Qin Z."/>
        </authorList>
    </citation>
    <scope>NUCLEOTIDE SEQUENCE</scope>
    <source>
        <strain evidence="2">44414</strain>
        <plasmid evidence="2">pRL2</plasmid>
    </source>
</reference>
<protein>
    <submittedName>
        <fullName evidence="2">PRL2-20</fullName>
    </submittedName>
</protein>
<organism evidence="2">
    <name type="scientific">Streptomyces sp. 44414</name>
    <dbReference type="NCBI Taxonomy" id="364103"/>
    <lineage>
        <taxon>Bacteria</taxon>
        <taxon>Bacillati</taxon>
        <taxon>Actinomycetota</taxon>
        <taxon>Actinomycetes</taxon>
        <taxon>Kitasatosporales</taxon>
        <taxon>Streptomycetaceae</taxon>
        <taxon>Streptomyces</taxon>
    </lineage>
</organism>
<dbReference type="RefSeq" id="WP_011475445.1">
    <property type="nucleotide sequence ID" value="NC_007927.1"/>
</dbReference>
<geneLocation type="plasmid" evidence="2">
    <name>pRL2</name>
</geneLocation>
<feature type="compositionally biased region" description="Polar residues" evidence="1">
    <location>
        <begin position="31"/>
        <end position="45"/>
    </location>
</feature>
<keyword evidence="2" id="KW-0614">Plasmid</keyword>
<accession>Q2LET2</accession>
<dbReference type="AlphaFoldDB" id="Q2LET2"/>
<evidence type="ECO:0000313" key="2">
    <source>
        <dbReference type="EMBL" id="ABC67383.1"/>
    </source>
</evidence>
<sequence length="208" mass="22933">MIDEHSSSGDPGEPGLLEAIQEKAGRDRQPSAGTWSPTMLSSTATPEEISNELERRGQVGRLVANSNGGTRRKVVVPTDLDRWHPDEITRWLSRYEADETVSAADLDRARSAAADALNARPEGVNMTWKASVLSDGYISTPEEFEALRQAATTIEIPADLPRWHPNEIGEWMDSIAEDETASHDDRRRAVRVVAYALGIEPEDQEASQ</sequence>
<proteinExistence type="predicted"/>
<gene>
    <name evidence="2" type="ORF">pRL2.20</name>
</gene>
<feature type="region of interest" description="Disordered" evidence="1">
    <location>
        <begin position="1"/>
        <end position="66"/>
    </location>
</feature>